<reference evidence="2 3" key="1">
    <citation type="journal article" date="2009" name="BMC Genomics">
        <title>Complete genome sequence of the sugarcane nitrogen-fixing endophyte Gluconacetobacter diazotrophicus Pal5.</title>
        <authorList>
            <person name="Bertalan M."/>
            <person name="Albano R."/>
            <person name="Padua V."/>
            <person name="Rouws L."/>
            <person name="Rojas C."/>
            <person name="Hemerly A."/>
            <person name="Teixeira K."/>
            <person name="Schwab S."/>
            <person name="Araujo J."/>
            <person name="Oliveira A."/>
            <person name="Franca L."/>
            <person name="Magalhaes V."/>
            <person name="Alqueres S."/>
            <person name="Cardoso A."/>
            <person name="Almeida W."/>
            <person name="Loureiro M.M."/>
            <person name="Nogueira E."/>
            <person name="Cidade D."/>
            <person name="Oliveira D."/>
            <person name="Simao T."/>
            <person name="Macedo J."/>
            <person name="Valadao A."/>
            <person name="Dreschsel M."/>
            <person name="Freitas F."/>
            <person name="Vidal M."/>
            <person name="Guedes H."/>
            <person name="Rodrigues E."/>
            <person name="Meneses C."/>
            <person name="Brioso P."/>
            <person name="Pozzer L."/>
            <person name="Figueiredo D."/>
            <person name="Montano H."/>
            <person name="Junior J."/>
            <person name="Filho G."/>
            <person name="Flores V."/>
            <person name="Ferreira B."/>
            <person name="Branco A."/>
            <person name="Gonzalez P."/>
            <person name="Guillobel H."/>
            <person name="Lemos M."/>
            <person name="Seibel L."/>
            <person name="Macedo J."/>
            <person name="Alves-Ferreira M."/>
            <person name="Sachetto-Martins G."/>
            <person name="Coelho A."/>
            <person name="Santos E."/>
            <person name="Amaral G."/>
            <person name="Neves A."/>
            <person name="Pacheco A.B."/>
            <person name="Carvalho D."/>
            <person name="Lery L."/>
            <person name="Bisch P."/>
            <person name="Rossle S.C."/>
            <person name="Urmenyi T."/>
            <person name="Kruger W.V."/>
            <person name="Martins O."/>
            <person name="Baldani J.I."/>
            <person name="Ferreira P.C."/>
        </authorList>
    </citation>
    <scope>NUCLEOTIDE SEQUENCE [LARGE SCALE GENOMIC DNA]</scope>
    <source>
        <strain evidence="3">ATCC 49037 / DSM 5601 / CCUG 37298 / CIP 103539 / LMG 7603 / PAl5</strain>
    </source>
</reference>
<feature type="compositionally biased region" description="Basic and acidic residues" evidence="1">
    <location>
        <begin position="154"/>
        <end position="163"/>
    </location>
</feature>
<evidence type="ECO:0000313" key="3">
    <source>
        <dbReference type="Proteomes" id="UP000001176"/>
    </source>
</evidence>
<accession>A9GZL3</accession>
<evidence type="ECO:0000313" key="2">
    <source>
        <dbReference type="EMBL" id="CAP53973.1"/>
    </source>
</evidence>
<dbReference type="KEGG" id="gdi:GDI0030"/>
<feature type="region of interest" description="Disordered" evidence="1">
    <location>
        <begin position="1"/>
        <end position="24"/>
    </location>
</feature>
<feature type="region of interest" description="Disordered" evidence="1">
    <location>
        <begin position="143"/>
        <end position="231"/>
    </location>
</feature>
<keyword evidence="3" id="KW-1185">Reference proteome</keyword>
<proteinExistence type="predicted"/>
<gene>
    <name evidence="2" type="ordered locus">GDI0030</name>
</gene>
<name>A9GZL3_GLUDA</name>
<evidence type="ECO:0000256" key="1">
    <source>
        <dbReference type="SAM" id="MobiDB-lite"/>
    </source>
</evidence>
<protein>
    <submittedName>
        <fullName evidence="2">Uncharacterized protein</fullName>
    </submittedName>
</protein>
<dbReference type="EMBL" id="AM889285">
    <property type="protein sequence ID" value="CAP53973.1"/>
    <property type="molecule type" value="Genomic_DNA"/>
</dbReference>
<dbReference type="Proteomes" id="UP000001176">
    <property type="component" value="Chromosome"/>
</dbReference>
<sequence>MTCSPNLGQRELESPGVKAQPAGVPQSRSAAISAACCRWRCAVGPRCRTRLCKTHNTDEREVLYPWHPWFGRRVCVEDMIERGGQVLSRCRLSDTGGVRLLELPAWMLDRAACAGMRLAPDPTVSLGALYDLQSLLTGFLSSDPSETVAGFSPDRNRREDHATRRTTALPCGDHIGAAGSVRRQESRSAQSEPDLEGPPPAGAERSTVDDGSPDPRSRTQSRTRCRAGGLR</sequence>
<organism evidence="2 3">
    <name type="scientific">Gluconacetobacter diazotrophicus (strain ATCC 49037 / DSM 5601 / CCUG 37298 / CIP 103539 / LMG 7603 / PAl5)</name>
    <dbReference type="NCBI Taxonomy" id="272568"/>
    <lineage>
        <taxon>Bacteria</taxon>
        <taxon>Pseudomonadati</taxon>
        <taxon>Pseudomonadota</taxon>
        <taxon>Alphaproteobacteria</taxon>
        <taxon>Acetobacterales</taxon>
        <taxon>Acetobacteraceae</taxon>
        <taxon>Gluconacetobacter</taxon>
    </lineage>
</organism>
<dbReference type="AlphaFoldDB" id="A9GZL3"/>